<evidence type="ECO:0000259" key="2">
    <source>
        <dbReference type="Pfam" id="PF05199"/>
    </source>
</evidence>
<evidence type="ECO:0000313" key="3">
    <source>
        <dbReference type="EMBL" id="MCE7003857.1"/>
    </source>
</evidence>
<dbReference type="SUPFAM" id="SSF51905">
    <property type="entry name" value="FAD/NAD(P)-binding domain"/>
    <property type="match status" value="1"/>
</dbReference>
<keyword evidence="4" id="KW-1185">Reference proteome</keyword>
<proteinExistence type="inferred from homology"/>
<evidence type="ECO:0000313" key="4">
    <source>
        <dbReference type="Proteomes" id="UP001521150"/>
    </source>
</evidence>
<dbReference type="RefSeq" id="WP_233725411.1">
    <property type="nucleotide sequence ID" value="NZ_JAJVCN010000001.1"/>
</dbReference>
<dbReference type="Gene3D" id="3.30.560.10">
    <property type="entry name" value="Glucose Oxidase, domain 3"/>
    <property type="match status" value="1"/>
</dbReference>
<dbReference type="PANTHER" id="PTHR11552:SF147">
    <property type="entry name" value="CHOLINE DEHYDROGENASE, MITOCHONDRIAL"/>
    <property type="match status" value="1"/>
</dbReference>
<comment type="caution">
    <text evidence="3">The sequence shown here is derived from an EMBL/GenBank/DDBJ whole genome shotgun (WGS) entry which is preliminary data.</text>
</comment>
<accession>A0ABS8Z8K7</accession>
<dbReference type="Gene3D" id="3.50.50.60">
    <property type="entry name" value="FAD/NAD(P)-binding domain"/>
    <property type="match status" value="1"/>
</dbReference>
<name>A0ABS8Z8K7_9PSEU</name>
<dbReference type="EMBL" id="JAJVCN010000001">
    <property type="protein sequence ID" value="MCE7003857.1"/>
    <property type="molecule type" value="Genomic_DNA"/>
</dbReference>
<dbReference type="Pfam" id="PF05199">
    <property type="entry name" value="GMC_oxred_C"/>
    <property type="match status" value="1"/>
</dbReference>
<dbReference type="InterPro" id="IPR036188">
    <property type="entry name" value="FAD/NAD-bd_sf"/>
</dbReference>
<dbReference type="Proteomes" id="UP001521150">
    <property type="component" value="Unassembled WGS sequence"/>
</dbReference>
<evidence type="ECO:0000256" key="1">
    <source>
        <dbReference type="ARBA" id="ARBA00010790"/>
    </source>
</evidence>
<comment type="similarity">
    <text evidence="1">Belongs to the GMC oxidoreductase family.</text>
</comment>
<feature type="domain" description="Glucose-methanol-choline oxidoreductase C-terminal" evidence="2">
    <location>
        <begin position="3"/>
        <end position="132"/>
    </location>
</feature>
<protein>
    <submittedName>
        <fullName evidence="3">GMC oxidoreductase</fullName>
    </submittedName>
</protein>
<sequence>MQPYSRGTVRLANGDPASAPVLDPNYFGDERDMATMLAGMNIAREIGQAPALAPWRGEELAPGPKEDSREYVRRTLASYCHPVGTCKMGTDDQSVVDPDLCVYGVDGLRIADASVIPAIPSANTVATVYVIAERAAELISSR</sequence>
<dbReference type="PANTHER" id="PTHR11552">
    <property type="entry name" value="GLUCOSE-METHANOL-CHOLINE GMC OXIDOREDUCTASE"/>
    <property type="match status" value="1"/>
</dbReference>
<dbReference type="InterPro" id="IPR007867">
    <property type="entry name" value="GMC_OxRtase_C"/>
</dbReference>
<dbReference type="SUPFAM" id="SSF54373">
    <property type="entry name" value="FAD-linked reductases, C-terminal domain"/>
    <property type="match status" value="1"/>
</dbReference>
<organism evidence="3 4">
    <name type="scientific">Kibdelosporangium philippinense</name>
    <dbReference type="NCBI Taxonomy" id="211113"/>
    <lineage>
        <taxon>Bacteria</taxon>
        <taxon>Bacillati</taxon>
        <taxon>Actinomycetota</taxon>
        <taxon>Actinomycetes</taxon>
        <taxon>Pseudonocardiales</taxon>
        <taxon>Pseudonocardiaceae</taxon>
        <taxon>Kibdelosporangium</taxon>
    </lineage>
</organism>
<gene>
    <name evidence="3" type="ORF">LWC34_13605</name>
</gene>
<reference evidence="3 4" key="1">
    <citation type="submission" date="2021-12" db="EMBL/GenBank/DDBJ databases">
        <title>Genome sequence of Kibdelosporangium philippinense ATCC 49844.</title>
        <authorList>
            <person name="Fedorov E.A."/>
            <person name="Omeragic M."/>
            <person name="Shalygina K.F."/>
            <person name="Maclea K.S."/>
        </authorList>
    </citation>
    <scope>NUCLEOTIDE SEQUENCE [LARGE SCALE GENOMIC DNA]</scope>
    <source>
        <strain evidence="3 4">ATCC 49844</strain>
    </source>
</reference>
<dbReference type="InterPro" id="IPR012132">
    <property type="entry name" value="GMC_OxRdtase"/>
</dbReference>